<dbReference type="Proteomes" id="UP000236318">
    <property type="component" value="Unassembled WGS sequence"/>
</dbReference>
<keyword evidence="13" id="KW-0326">Glycosidase</keyword>
<dbReference type="FunFam" id="1.10.340.30:FF:000003">
    <property type="entry name" value="A/G-specific adenine glycosylase"/>
    <property type="match status" value="1"/>
</dbReference>
<dbReference type="SMART" id="SM00525">
    <property type="entry name" value="FES"/>
    <property type="match status" value="1"/>
</dbReference>
<dbReference type="InterPro" id="IPR000445">
    <property type="entry name" value="HhH_motif"/>
</dbReference>
<evidence type="ECO:0000256" key="5">
    <source>
        <dbReference type="ARBA" id="ARBA00022023"/>
    </source>
</evidence>
<gene>
    <name evidence="15" type="ORF">MAAFP003_5005</name>
</gene>
<dbReference type="SUPFAM" id="SSF48150">
    <property type="entry name" value="DNA-glycosylase"/>
    <property type="match status" value="1"/>
</dbReference>
<feature type="non-terminal residue" evidence="15">
    <location>
        <position position="1"/>
    </location>
</feature>
<evidence type="ECO:0000313" key="15">
    <source>
        <dbReference type="EMBL" id="SOX56304.1"/>
    </source>
</evidence>
<evidence type="ECO:0000256" key="8">
    <source>
        <dbReference type="ARBA" id="ARBA00022763"/>
    </source>
</evidence>
<evidence type="ECO:0000256" key="1">
    <source>
        <dbReference type="ARBA" id="ARBA00000843"/>
    </source>
</evidence>
<evidence type="ECO:0000256" key="10">
    <source>
        <dbReference type="ARBA" id="ARBA00023004"/>
    </source>
</evidence>
<dbReference type="GO" id="GO:0006298">
    <property type="term" value="P:mismatch repair"/>
    <property type="evidence" value="ECO:0007669"/>
    <property type="project" value="TreeGrafter"/>
</dbReference>
<protein>
    <recommendedName>
        <fullName evidence="5">Adenine DNA glycosylase</fullName>
        <ecNumber evidence="4">3.2.2.31</ecNumber>
    </recommendedName>
</protein>
<dbReference type="SMART" id="SM00478">
    <property type="entry name" value="ENDO3c"/>
    <property type="match status" value="1"/>
</dbReference>
<keyword evidence="7" id="KW-0479">Metal-binding</keyword>
<evidence type="ECO:0000256" key="11">
    <source>
        <dbReference type="ARBA" id="ARBA00023014"/>
    </source>
</evidence>
<comment type="similarity">
    <text evidence="3">Belongs to the Nth/MutY family.</text>
</comment>
<organism evidence="15 16">
    <name type="scientific">Mycobacterium ahvazicum</name>
    <dbReference type="NCBI Taxonomy" id="1964395"/>
    <lineage>
        <taxon>Bacteria</taxon>
        <taxon>Bacillati</taxon>
        <taxon>Actinomycetota</taxon>
        <taxon>Actinomycetes</taxon>
        <taxon>Mycobacteriales</taxon>
        <taxon>Mycobacteriaceae</taxon>
        <taxon>Mycobacterium</taxon>
        <taxon>Mycobacterium simiae complex</taxon>
    </lineage>
</organism>
<dbReference type="InterPro" id="IPR044298">
    <property type="entry name" value="MIG/MutY"/>
</dbReference>
<dbReference type="GO" id="GO:0006284">
    <property type="term" value="P:base-excision repair"/>
    <property type="evidence" value="ECO:0007669"/>
    <property type="project" value="InterPro"/>
</dbReference>
<dbReference type="InterPro" id="IPR023170">
    <property type="entry name" value="HhH_base_excis_C"/>
</dbReference>
<dbReference type="InterPro" id="IPR003265">
    <property type="entry name" value="HhH-GPD_domain"/>
</dbReference>
<accession>A0A2K4YHN9</accession>
<dbReference type="Gene3D" id="1.10.340.30">
    <property type="entry name" value="Hypothetical protein, domain 2"/>
    <property type="match status" value="1"/>
</dbReference>
<keyword evidence="12" id="KW-0234">DNA repair</keyword>
<dbReference type="GO" id="GO:0032357">
    <property type="term" value="F:oxidized purine DNA binding"/>
    <property type="evidence" value="ECO:0007669"/>
    <property type="project" value="TreeGrafter"/>
</dbReference>
<keyword evidence="6" id="KW-0004">4Fe-4S</keyword>
<keyword evidence="16" id="KW-1185">Reference proteome</keyword>
<evidence type="ECO:0000256" key="7">
    <source>
        <dbReference type="ARBA" id="ARBA00022723"/>
    </source>
</evidence>
<feature type="domain" description="HhH-GPD" evidence="14">
    <location>
        <begin position="46"/>
        <end position="197"/>
    </location>
</feature>
<keyword evidence="9" id="KW-0378">Hydrolase</keyword>
<dbReference type="CDD" id="cd00056">
    <property type="entry name" value="ENDO3c"/>
    <property type="match status" value="1"/>
</dbReference>
<evidence type="ECO:0000259" key="14">
    <source>
        <dbReference type="SMART" id="SM00478"/>
    </source>
</evidence>
<evidence type="ECO:0000256" key="9">
    <source>
        <dbReference type="ARBA" id="ARBA00022801"/>
    </source>
</evidence>
<dbReference type="PANTHER" id="PTHR42944:SF1">
    <property type="entry name" value="ADENINE DNA GLYCOSYLASE"/>
    <property type="match status" value="1"/>
</dbReference>
<evidence type="ECO:0000256" key="4">
    <source>
        <dbReference type="ARBA" id="ARBA00012045"/>
    </source>
</evidence>
<dbReference type="GO" id="GO:0034039">
    <property type="term" value="F:8-oxo-7,8-dihydroguanine DNA N-glycosylase activity"/>
    <property type="evidence" value="ECO:0007669"/>
    <property type="project" value="TreeGrafter"/>
</dbReference>
<evidence type="ECO:0000256" key="13">
    <source>
        <dbReference type="ARBA" id="ARBA00023295"/>
    </source>
</evidence>
<proteinExistence type="inferred from homology"/>
<dbReference type="GO" id="GO:0051539">
    <property type="term" value="F:4 iron, 4 sulfur cluster binding"/>
    <property type="evidence" value="ECO:0007669"/>
    <property type="project" value="UniProtKB-KW"/>
</dbReference>
<dbReference type="GO" id="GO:0046872">
    <property type="term" value="F:metal ion binding"/>
    <property type="evidence" value="ECO:0007669"/>
    <property type="project" value="UniProtKB-KW"/>
</dbReference>
<comment type="catalytic activity">
    <reaction evidence="1">
        <text>Hydrolyzes free adenine bases from 7,8-dihydro-8-oxoguanine:adenine mismatched double-stranded DNA, leaving an apurinic site.</text>
        <dbReference type="EC" id="3.2.2.31"/>
    </reaction>
</comment>
<dbReference type="PANTHER" id="PTHR42944">
    <property type="entry name" value="ADENINE DNA GLYCOSYLASE"/>
    <property type="match status" value="1"/>
</dbReference>
<sequence>VPRAPMTSQGQIPADELLGWYERSRRDLPWREPGVDAWQILVSEFMLQQTPVARVLPIWTDWVRRWPTPSATAAASAADVLRAWGKLGYPRRAKRLHECAIVIARDHGDVVPDDVETLLELPGIGTYTARAVACFAYRKRVPVVDTNVRRVVARAVHGLADAGPASTTRDLADVAALLPDDATAPQFSVALMELGATVCIARTPRCGLCPLEHCAWRQAGFPPAQGPARRIQTYAGTDRQVRGRLLDILRANDSPVTRAELDVAWLTDTAQRDRALYSLLADGLVTQTRDGRFGLAGEE</sequence>
<dbReference type="Pfam" id="PF00730">
    <property type="entry name" value="HhH-GPD"/>
    <property type="match status" value="1"/>
</dbReference>
<dbReference type="Gene3D" id="1.10.1670.10">
    <property type="entry name" value="Helix-hairpin-Helix base-excision DNA repair enzymes (C-terminal)"/>
    <property type="match status" value="1"/>
</dbReference>
<dbReference type="GO" id="GO:0035485">
    <property type="term" value="F:adenine/guanine mispair binding"/>
    <property type="evidence" value="ECO:0007669"/>
    <property type="project" value="TreeGrafter"/>
</dbReference>
<dbReference type="EC" id="3.2.2.31" evidence="4"/>
<comment type="cofactor">
    <cofactor evidence="2">
        <name>[4Fe-4S] cluster</name>
        <dbReference type="ChEBI" id="CHEBI:49883"/>
    </cofactor>
</comment>
<reference evidence="15" key="1">
    <citation type="submission" date="2018-01" db="EMBL/GenBank/DDBJ databases">
        <authorList>
            <consortium name="Urmite Genomes"/>
        </authorList>
    </citation>
    <scope>NUCLEOTIDE SEQUENCE [LARGE SCALE GENOMIC DNA]</scope>
    <source>
        <strain evidence="15">AFP003</strain>
    </source>
</reference>
<comment type="caution">
    <text evidence="15">The sequence shown here is derived from an EMBL/GenBank/DDBJ whole genome shotgun (WGS) entry which is preliminary data.</text>
</comment>
<keyword evidence="8" id="KW-0227">DNA damage</keyword>
<keyword evidence="11" id="KW-0411">Iron-sulfur</keyword>
<dbReference type="GO" id="GO:0000701">
    <property type="term" value="F:purine-specific mismatch base pair DNA N-glycosylase activity"/>
    <property type="evidence" value="ECO:0007669"/>
    <property type="project" value="UniProtKB-EC"/>
</dbReference>
<evidence type="ECO:0000256" key="6">
    <source>
        <dbReference type="ARBA" id="ARBA00022485"/>
    </source>
</evidence>
<dbReference type="InterPro" id="IPR003651">
    <property type="entry name" value="Endonuclease3_FeS-loop_motif"/>
</dbReference>
<dbReference type="Pfam" id="PF00633">
    <property type="entry name" value="HHH"/>
    <property type="match status" value="1"/>
</dbReference>
<dbReference type="EMBL" id="FXEG02000005">
    <property type="protein sequence ID" value="SOX56304.1"/>
    <property type="molecule type" value="Genomic_DNA"/>
</dbReference>
<evidence type="ECO:0000256" key="3">
    <source>
        <dbReference type="ARBA" id="ARBA00008343"/>
    </source>
</evidence>
<dbReference type="InterPro" id="IPR011257">
    <property type="entry name" value="DNA_glycosylase"/>
</dbReference>
<dbReference type="AlphaFoldDB" id="A0A2K4YHN9"/>
<evidence type="ECO:0000256" key="12">
    <source>
        <dbReference type="ARBA" id="ARBA00023204"/>
    </source>
</evidence>
<evidence type="ECO:0000313" key="16">
    <source>
        <dbReference type="Proteomes" id="UP000236318"/>
    </source>
</evidence>
<keyword evidence="10" id="KW-0408">Iron</keyword>
<evidence type="ECO:0000256" key="2">
    <source>
        <dbReference type="ARBA" id="ARBA00001966"/>
    </source>
</evidence>
<name>A0A2K4YHN9_9MYCO</name>